<dbReference type="EMBL" id="POTW01000034">
    <property type="protein sequence ID" value="PZF82711.1"/>
    <property type="molecule type" value="Genomic_DNA"/>
</dbReference>
<accession>A0A2W2B5J5</accession>
<reference evidence="2 3" key="1">
    <citation type="submission" date="2018-01" db="EMBL/GenBank/DDBJ databases">
        <title>Draft genome sequence of Jiangella sp. GTF31.</title>
        <authorList>
            <person name="Sahin N."/>
            <person name="Ay H."/>
            <person name="Saygin H."/>
        </authorList>
    </citation>
    <scope>NUCLEOTIDE SEQUENCE [LARGE SCALE GENOMIC DNA]</scope>
    <source>
        <strain evidence="2 3">GTF31</strain>
    </source>
</reference>
<evidence type="ECO:0000313" key="3">
    <source>
        <dbReference type="Proteomes" id="UP000248764"/>
    </source>
</evidence>
<keyword evidence="1" id="KW-0472">Membrane</keyword>
<gene>
    <name evidence="2" type="ORF">C1I92_15765</name>
</gene>
<dbReference type="RefSeq" id="WP_111255603.1">
    <property type="nucleotide sequence ID" value="NZ_POTW01000034.1"/>
</dbReference>
<organism evidence="2 3">
    <name type="scientific">Jiangella anatolica</name>
    <dbReference type="NCBI Taxonomy" id="2670374"/>
    <lineage>
        <taxon>Bacteria</taxon>
        <taxon>Bacillati</taxon>
        <taxon>Actinomycetota</taxon>
        <taxon>Actinomycetes</taxon>
        <taxon>Jiangellales</taxon>
        <taxon>Jiangellaceae</taxon>
        <taxon>Jiangella</taxon>
    </lineage>
</organism>
<sequence length="60" mass="6578">MYWLRWFGFSCIGIGIASAGVIPWLRAHGRGDETLDAVIGAIVALAVGMACLLWRRDRGM</sequence>
<name>A0A2W2B5J5_9ACTN</name>
<keyword evidence="1" id="KW-0812">Transmembrane</keyword>
<protein>
    <submittedName>
        <fullName evidence="2">Uncharacterized protein</fullName>
    </submittedName>
</protein>
<feature type="transmembrane region" description="Helical" evidence="1">
    <location>
        <begin position="7"/>
        <end position="25"/>
    </location>
</feature>
<comment type="caution">
    <text evidence="2">The sequence shown here is derived from an EMBL/GenBank/DDBJ whole genome shotgun (WGS) entry which is preliminary data.</text>
</comment>
<feature type="transmembrane region" description="Helical" evidence="1">
    <location>
        <begin position="37"/>
        <end position="54"/>
    </location>
</feature>
<dbReference type="Proteomes" id="UP000248764">
    <property type="component" value="Unassembled WGS sequence"/>
</dbReference>
<evidence type="ECO:0000313" key="2">
    <source>
        <dbReference type="EMBL" id="PZF82711.1"/>
    </source>
</evidence>
<proteinExistence type="predicted"/>
<keyword evidence="1" id="KW-1133">Transmembrane helix</keyword>
<dbReference type="AlphaFoldDB" id="A0A2W2B5J5"/>
<keyword evidence="3" id="KW-1185">Reference proteome</keyword>
<evidence type="ECO:0000256" key="1">
    <source>
        <dbReference type="SAM" id="Phobius"/>
    </source>
</evidence>